<protein>
    <submittedName>
        <fullName evidence="1">Serine/threonine-protein kinase H1</fullName>
    </submittedName>
</protein>
<sequence length="140" mass="15230">MTLIWEYDGDDGCGRGWDMVCRATQMPKSPMPALGASFAREDAPVSLMGFGTSKVLPEPPNDVQLDVIKKVEPFSGTKNDVYKHFIMEVDSFGPLKAAFPPASQYSHFGTGAPLLVTQSLLLNHHEGPVWQSTGPSLTHV</sequence>
<keyword evidence="1" id="KW-0808">Transferase</keyword>
<proteinExistence type="predicted"/>
<reference evidence="1 2" key="1">
    <citation type="submission" date="2013-11" db="EMBL/GenBank/DDBJ databases">
        <title>The Damaraland mole rat (Fukomys damarensis) genome and evolution of African mole rats.</title>
        <authorList>
            <person name="Gladyshev V.N."/>
            <person name="Fang X."/>
        </authorList>
    </citation>
    <scope>NUCLEOTIDE SEQUENCE [LARGE SCALE GENOMIC DNA]</scope>
    <source>
        <tissue evidence="1">Liver</tissue>
    </source>
</reference>
<gene>
    <name evidence="1" type="ORF">H920_18832</name>
</gene>
<evidence type="ECO:0000313" key="2">
    <source>
        <dbReference type="Proteomes" id="UP000028990"/>
    </source>
</evidence>
<organism evidence="1 2">
    <name type="scientific">Fukomys damarensis</name>
    <name type="common">Damaraland mole rat</name>
    <name type="synonym">Cryptomys damarensis</name>
    <dbReference type="NCBI Taxonomy" id="885580"/>
    <lineage>
        <taxon>Eukaryota</taxon>
        <taxon>Metazoa</taxon>
        <taxon>Chordata</taxon>
        <taxon>Craniata</taxon>
        <taxon>Vertebrata</taxon>
        <taxon>Euteleostomi</taxon>
        <taxon>Mammalia</taxon>
        <taxon>Eutheria</taxon>
        <taxon>Euarchontoglires</taxon>
        <taxon>Glires</taxon>
        <taxon>Rodentia</taxon>
        <taxon>Hystricomorpha</taxon>
        <taxon>Bathyergidae</taxon>
        <taxon>Fukomys</taxon>
    </lineage>
</organism>
<dbReference type="AlphaFoldDB" id="A0A091CQ30"/>
<accession>A0A091CQ30</accession>
<dbReference type="GO" id="GO:0016301">
    <property type="term" value="F:kinase activity"/>
    <property type="evidence" value="ECO:0007669"/>
    <property type="project" value="UniProtKB-KW"/>
</dbReference>
<name>A0A091CQ30_FUKDA</name>
<dbReference type="STRING" id="885580.ENSFDAP00000002465"/>
<keyword evidence="1" id="KW-0418">Kinase</keyword>
<evidence type="ECO:0000313" key="1">
    <source>
        <dbReference type="EMBL" id="KFO19763.1"/>
    </source>
</evidence>
<dbReference type="Proteomes" id="UP000028990">
    <property type="component" value="Unassembled WGS sequence"/>
</dbReference>
<dbReference type="EMBL" id="KN124898">
    <property type="protein sequence ID" value="KFO19763.1"/>
    <property type="molecule type" value="Genomic_DNA"/>
</dbReference>
<keyword evidence="2" id="KW-1185">Reference proteome</keyword>